<dbReference type="InterPro" id="IPR036135">
    <property type="entry name" value="MoeA_linker/N_sf"/>
</dbReference>
<dbReference type="KEGG" id="rhs:A3Q41_03478"/>
<dbReference type="OrthoDB" id="9804758at2"/>
<keyword evidence="7" id="KW-0479">Metal-binding</keyword>
<comment type="similarity">
    <text evidence="3 7">Belongs to the MoeA family.</text>
</comment>
<evidence type="ECO:0000256" key="1">
    <source>
        <dbReference type="ARBA" id="ARBA00002901"/>
    </source>
</evidence>
<dbReference type="Gene3D" id="2.170.190.11">
    <property type="entry name" value="Molybdopterin biosynthesis moea protein, domain 3"/>
    <property type="match status" value="1"/>
</dbReference>
<dbReference type="SUPFAM" id="SSF63867">
    <property type="entry name" value="MoeA C-terminal domain-like"/>
    <property type="match status" value="1"/>
</dbReference>
<dbReference type="SMART" id="SM00852">
    <property type="entry name" value="MoCF_biosynth"/>
    <property type="match status" value="1"/>
</dbReference>
<evidence type="ECO:0000256" key="6">
    <source>
        <dbReference type="ARBA" id="ARBA00047317"/>
    </source>
</evidence>
<evidence type="ECO:0000259" key="8">
    <source>
        <dbReference type="SMART" id="SM00852"/>
    </source>
</evidence>
<evidence type="ECO:0000256" key="7">
    <source>
        <dbReference type="RuleBase" id="RU365090"/>
    </source>
</evidence>
<name>A0A143QPS1_RHOFA</name>
<keyword evidence="10" id="KW-1185">Reference proteome</keyword>
<dbReference type="InterPro" id="IPR036425">
    <property type="entry name" value="MoaB/Mog-like_dom_sf"/>
</dbReference>
<comment type="function">
    <text evidence="1 7">Catalyzes the insertion of molybdate into adenylated molybdopterin with the concomitant release of AMP.</text>
</comment>
<evidence type="ECO:0000256" key="4">
    <source>
        <dbReference type="ARBA" id="ARBA00022505"/>
    </source>
</evidence>
<dbReference type="InterPro" id="IPR036688">
    <property type="entry name" value="MoeA_C_domain_IV_sf"/>
</dbReference>
<protein>
    <recommendedName>
        <fullName evidence="7">Molybdopterin molybdenumtransferase</fullName>
        <ecNumber evidence="7">2.10.1.1</ecNumber>
    </recommendedName>
</protein>
<evidence type="ECO:0000313" key="9">
    <source>
        <dbReference type="EMBL" id="AMY24766.1"/>
    </source>
</evidence>
<proteinExistence type="inferred from homology"/>
<dbReference type="InterPro" id="IPR005111">
    <property type="entry name" value="MoeA_C_domain_IV"/>
</dbReference>
<organism evidence="9 10">
    <name type="scientific">Rhodococcoides fascians</name>
    <name type="common">Rhodococcus fascians</name>
    <dbReference type="NCBI Taxonomy" id="1828"/>
    <lineage>
        <taxon>Bacteria</taxon>
        <taxon>Bacillati</taxon>
        <taxon>Actinomycetota</taxon>
        <taxon>Actinomycetes</taxon>
        <taxon>Mycobacteriales</taxon>
        <taxon>Nocardiaceae</taxon>
        <taxon>Rhodococcoides</taxon>
    </lineage>
</organism>
<dbReference type="PANTHER" id="PTHR10192">
    <property type="entry name" value="MOLYBDOPTERIN BIOSYNTHESIS PROTEIN"/>
    <property type="match status" value="1"/>
</dbReference>
<dbReference type="AlphaFoldDB" id="A0A143QPS1"/>
<reference evidence="9 10" key="1">
    <citation type="journal article" date="2016" name="Genome Announc.">
        <title>Complete Genome and Plasmid Sequences for Rhodococcus fascians D188 and Draft Sequences for Rhodococcus Isolates PBTS 1 and PBTS 2.</title>
        <authorList>
            <person name="Stamler R.A."/>
            <person name="Vereecke D."/>
            <person name="Zhang Y."/>
            <person name="Schilkey F."/>
            <person name="Devitt N."/>
            <person name="Randall J.J."/>
        </authorList>
    </citation>
    <scope>NUCLEOTIDE SEQUENCE [LARGE SCALE GENOMIC DNA]</scope>
    <source>
        <strain evidence="9 10">PBTS2</strain>
    </source>
</reference>
<dbReference type="InterPro" id="IPR001453">
    <property type="entry name" value="MoaB/Mog_dom"/>
</dbReference>
<dbReference type="GO" id="GO:0006777">
    <property type="term" value="P:Mo-molybdopterin cofactor biosynthetic process"/>
    <property type="evidence" value="ECO:0007669"/>
    <property type="project" value="UniProtKB-UniRule"/>
</dbReference>
<keyword evidence="5 7" id="KW-0501">Molybdenum cofactor biosynthesis</keyword>
<dbReference type="Pfam" id="PF03453">
    <property type="entry name" value="MoeA_N"/>
    <property type="match status" value="1"/>
</dbReference>
<comment type="pathway">
    <text evidence="2 7">Cofactor biosynthesis; molybdopterin biosynthesis.</text>
</comment>
<reference evidence="10" key="2">
    <citation type="submission" date="2016-04" db="EMBL/GenBank/DDBJ databases">
        <title>Complete Genome and Plasmid Sequences for Rhodococcus fascians D188 and Draft Sequences for Rhodococcus spp. Isolates PBTS 1 and PBTS 2.</title>
        <authorList>
            <person name="Stamer R."/>
            <person name="Vereecke D."/>
            <person name="Zhang Y."/>
            <person name="Schilkey F."/>
            <person name="Devitt N."/>
            <person name="Randall J."/>
        </authorList>
    </citation>
    <scope>NUCLEOTIDE SEQUENCE [LARGE SCALE GENOMIC DNA]</scope>
    <source>
        <strain evidence="10">PBTS2</strain>
    </source>
</reference>
<dbReference type="InterPro" id="IPR005110">
    <property type="entry name" value="MoeA_linker/N"/>
</dbReference>
<dbReference type="SUPFAM" id="SSF63882">
    <property type="entry name" value="MoeA N-terminal region -like"/>
    <property type="match status" value="1"/>
</dbReference>
<dbReference type="RefSeq" id="WP_048320196.1">
    <property type="nucleotide sequence ID" value="NZ_CP015220.1"/>
</dbReference>
<dbReference type="Gene3D" id="2.40.340.10">
    <property type="entry name" value="MoeA, C-terminal, domain IV"/>
    <property type="match status" value="1"/>
</dbReference>
<comment type="catalytic activity">
    <reaction evidence="6">
        <text>adenylyl-molybdopterin + molybdate = Mo-molybdopterin + AMP + H(+)</text>
        <dbReference type="Rhea" id="RHEA:35047"/>
        <dbReference type="ChEBI" id="CHEBI:15378"/>
        <dbReference type="ChEBI" id="CHEBI:36264"/>
        <dbReference type="ChEBI" id="CHEBI:62727"/>
        <dbReference type="ChEBI" id="CHEBI:71302"/>
        <dbReference type="ChEBI" id="CHEBI:456215"/>
        <dbReference type="EC" id="2.10.1.1"/>
    </reaction>
</comment>
<dbReference type="PATRIC" id="fig|1653479.3.peg.3527"/>
<evidence type="ECO:0000256" key="3">
    <source>
        <dbReference type="ARBA" id="ARBA00010763"/>
    </source>
</evidence>
<dbReference type="Gene3D" id="3.40.980.10">
    <property type="entry name" value="MoaB/Mog-like domain"/>
    <property type="match status" value="1"/>
</dbReference>
<dbReference type="SUPFAM" id="SSF53218">
    <property type="entry name" value="Molybdenum cofactor biosynthesis proteins"/>
    <property type="match status" value="1"/>
</dbReference>
<dbReference type="NCBIfam" id="TIGR00177">
    <property type="entry name" value="molyb_syn"/>
    <property type="match status" value="1"/>
</dbReference>
<dbReference type="Gene3D" id="3.90.105.10">
    <property type="entry name" value="Molybdopterin biosynthesis moea protein, domain 2"/>
    <property type="match status" value="1"/>
</dbReference>
<dbReference type="CDD" id="cd00887">
    <property type="entry name" value="MoeA"/>
    <property type="match status" value="1"/>
</dbReference>
<dbReference type="PANTHER" id="PTHR10192:SF5">
    <property type="entry name" value="GEPHYRIN"/>
    <property type="match status" value="1"/>
</dbReference>
<dbReference type="EMBL" id="CP015220">
    <property type="protein sequence ID" value="AMY24766.1"/>
    <property type="molecule type" value="Genomic_DNA"/>
</dbReference>
<dbReference type="GO" id="GO:0005829">
    <property type="term" value="C:cytosol"/>
    <property type="evidence" value="ECO:0007669"/>
    <property type="project" value="TreeGrafter"/>
</dbReference>
<keyword evidence="7" id="KW-0460">Magnesium</keyword>
<accession>A0A143QPS1</accession>
<feature type="domain" description="MoaB/Mog" evidence="8">
    <location>
        <begin position="181"/>
        <end position="317"/>
    </location>
</feature>
<dbReference type="GO" id="GO:0046872">
    <property type="term" value="F:metal ion binding"/>
    <property type="evidence" value="ECO:0007669"/>
    <property type="project" value="UniProtKB-UniRule"/>
</dbReference>
<dbReference type="Pfam" id="PF03454">
    <property type="entry name" value="MoeA_C"/>
    <property type="match status" value="1"/>
</dbReference>
<dbReference type="Proteomes" id="UP000076038">
    <property type="component" value="Chromosome"/>
</dbReference>
<dbReference type="NCBIfam" id="NF045515">
    <property type="entry name" value="Glp_gephyrin"/>
    <property type="match status" value="1"/>
</dbReference>
<keyword evidence="4 7" id="KW-0500">Molybdenum</keyword>
<evidence type="ECO:0000313" key="10">
    <source>
        <dbReference type="Proteomes" id="UP000076038"/>
    </source>
</evidence>
<comment type="cofactor">
    <cofactor evidence="7">
        <name>Mg(2+)</name>
        <dbReference type="ChEBI" id="CHEBI:18420"/>
    </cofactor>
</comment>
<dbReference type="UniPathway" id="UPA00344"/>
<dbReference type="InterPro" id="IPR038987">
    <property type="entry name" value="MoeA-like"/>
</dbReference>
<dbReference type="EC" id="2.10.1.1" evidence="7"/>
<dbReference type="Pfam" id="PF00994">
    <property type="entry name" value="MoCF_biosynth"/>
    <property type="match status" value="1"/>
</dbReference>
<sequence>MSAVSVEQHAAAIESLLADLGTRAAQRVPLADALGRVAFHDVTSPVDLPLFRNSQMDGYAVDSRSVQSAPVTLPVSTIIAAGPTRPSTLTPGSAAKIMTGAPIPDGADAIVPVEDTTVTTAGAVTVERARVAGEFVREQGSDVRAGTVLIDAGRVLEPRHISVLAAVGLATVDVRSRPRVAVVTTGAELADAGETLSPGQIFDSNGITLAAHLRASGADVVTVARSTDDPERFRSILTSAAASAELIITSGGVSMGDFEVVKDVLAPLGGQFGSVRMQPGGPQGITMFDGTPVLSFPGNPVSTVVSYIMFARNIVRRSAGLPPVLSGPATLFQSITSPPGRRQLLRGKLRDDGRVELVAGPGSHLVAALAWADVLIDIAAETTELAAGSPVEVWPL</sequence>
<keyword evidence="7 9" id="KW-0808">Transferase</keyword>
<gene>
    <name evidence="9" type="primary">moaE2_3</name>
    <name evidence="9" type="ORF">A3Q41_03478</name>
</gene>
<evidence type="ECO:0000256" key="2">
    <source>
        <dbReference type="ARBA" id="ARBA00005046"/>
    </source>
</evidence>
<evidence type="ECO:0000256" key="5">
    <source>
        <dbReference type="ARBA" id="ARBA00023150"/>
    </source>
</evidence>
<dbReference type="GO" id="GO:0061599">
    <property type="term" value="F:molybdopterin molybdotransferase activity"/>
    <property type="evidence" value="ECO:0007669"/>
    <property type="project" value="UniProtKB-UniRule"/>
</dbReference>